<feature type="domain" description="Glycine zipper-like" evidence="2">
    <location>
        <begin position="42"/>
        <end position="86"/>
    </location>
</feature>
<feature type="transmembrane region" description="Helical" evidence="1">
    <location>
        <begin position="6"/>
        <end position="22"/>
    </location>
</feature>
<evidence type="ECO:0000256" key="1">
    <source>
        <dbReference type="SAM" id="Phobius"/>
    </source>
</evidence>
<evidence type="ECO:0000313" key="3">
    <source>
        <dbReference type="EMBL" id="VYS97612.1"/>
    </source>
</evidence>
<keyword evidence="1" id="KW-1133">Transmembrane helix</keyword>
<dbReference type="InterPro" id="IPR058598">
    <property type="entry name" value="Gly_zipper-like_dom"/>
</dbReference>
<dbReference type="RefSeq" id="WP_156328958.1">
    <property type="nucleotide sequence ID" value="NZ_CACRSW010000023.1"/>
</dbReference>
<evidence type="ECO:0000259" key="2">
    <source>
        <dbReference type="Pfam" id="PF26273"/>
    </source>
</evidence>
<organism evidence="3">
    <name type="scientific">Anaerococcus vaginalis</name>
    <dbReference type="NCBI Taxonomy" id="33037"/>
    <lineage>
        <taxon>Bacteria</taxon>
        <taxon>Bacillati</taxon>
        <taxon>Bacillota</taxon>
        <taxon>Tissierellia</taxon>
        <taxon>Tissierellales</taxon>
        <taxon>Peptoniphilaceae</taxon>
        <taxon>Anaerococcus</taxon>
    </lineage>
</organism>
<sequence length="88" mass="9842">MNILKIILPMGLLGFLFVFIVKKLEKSEKIKGKNQNYKNKQNYLAEGMTIGMSFGIIFGSLYDNIGTFLPIGMLIGLVVGQAIEKKEE</sequence>
<keyword evidence="1" id="KW-0472">Membrane</keyword>
<name>A0A6N2SX95_9FIRM</name>
<dbReference type="Pfam" id="PF26273">
    <property type="entry name" value="Gly_zipper"/>
    <property type="match status" value="1"/>
</dbReference>
<keyword evidence="1" id="KW-0812">Transmembrane</keyword>
<gene>
    <name evidence="3" type="ORF">AVLFYP127_00366</name>
</gene>
<dbReference type="AlphaFoldDB" id="A0A6N2SX95"/>
<proteinExistence type="predicted"/>
<protein>
    <recommendedName>
        <fullName evidence="2">Glycine zipper-like domain-containing protein</fullName>
    </recommendedName>
</protein>
<feature type="transmembrane region" description="Helical" evidence="1">
    <location>
        <begin position="43"/>
        <end position="61"/>
    </location>
</feature>
<accession>A0A6N2SX95</accession>
<dbReference type="EMBL" id="CACRSW010000023">
    <property type="protein sequence ID" value="VYS97612.1"/>
    <property type="molecule type" value="Genomic_DNA"/>
</dbReference>
<reference evidence="3" key="1">
    <citation type="submission" date="2019-11" db="EMBL/GenBank/DDBJ databases">
        <authorList>
            <person name="Feng L."/>
        </authorList>
    </citation>
    <scope>NUCLEOTIDE SEQUENCE</scope>
    <source>
        <strain evidence="3">AvaginalisLFYP127</strain>
    </source>
</reference>
<feature type="transmembrane region" description="Helical" evidence="1">
    <location>
        <begin position="67"/>
        <end position="83"/>
    </location>
</feature>